<evidence type="ECO:0000313" key="3">
    <source>
        <dbReference type="EMBL" id="QUN05156.1"/>
    </source>
</evidence>
<dbReference type="Proteomes" id="UP000679575">
    <property type="component" value="Chromosome"/>
</dbReference>
<dbReference type="Pfam" id="PF09832">
    <property type="entry name" value="DUF2059"/>
    <property type="match status" value="1"/>
</dbReference>
<sequence length="170" mass="19493">MKLTRCIAFALLGTSFLLAPLVHADASARRAQVEQLLLEMHMDTTMNAMYDQMEQLLVNMQNGLDLKDDEKPLFEAFAHNYSKIMRDELSWDKLKQPLIDIYVKHYTDKEIADMSAFYASESGRSMVAKMPQVMQESMQVSQSFLGTLLPKVEALQKEFAEKLKAKRAEH</sequence>
<reference evidence="3 4" key="1">
    <citation type="submission" date="2021-04" db="EMBL/GenBank/DDBJ databases">
        <title>Novel species identification of genus Shewanella.</title>
        <authorList>
            <person name="Liu G."/>
        </authorList>
    </citation>
    <scope>NUCLEOTIDE SEQUENCE [LARGE SCALE GENOMIC DNA]</scope>
    <source>
        <strain evidence="3 4">FJAT-54481</strain>
    </source>
</reference>
<keyword evidence="4" id="KW-1185">Reference proteome</keyword>
<gene>
    <name evidence="3" type="ORF">KDN34_13235</name>
</gene>
<dbReference type="InterPro" id="IPR018637">
    <property type="entry name" value="DUF2059"/>
</dbReference>
<evidence type="ECO:0000259" key="2">
    <source>
        <dbReference type="Pfam" id="PF09832"/>
    </source>
</evidence>
<keyword evidence="1" id="KW-0732">Signal</keyword>
<evidence type="ECO:0000256" key="1">
    <source>
        <dbReference type="SAM" id="SignalP"/>
    </source>
</evidence>
<dbReference type="EMBL" id="CP073587">
    <property type="protein sequence ID" value="QUN05156.1"/>
    <property type="molecule type" value="Genomic_DNA"/>
</dbReference>
<evidence type="ECO:0000313" key="4">
    <source>
        <dbReference type="Proteomes" id="UP000679575"/>
    </source>
</evidence>
<proteinExistence type="predicted"/>
<accession>A0ABX7YSR4</accession>
<dbReference type="RefSeq" id="WP_212594191.1">
    <property type="nucleotide sequence ID" value="NZ_CP073587.1"/>
</dbReference>
<name>A0ABX7YSR4_9GAMM</name>
<organism evidence="3 4">
    <name type="scientific">Shewanella yunxiaonensis</name>
    <dbReference type="NCBI Taxonomy" id="2829809"/>
    <lineage>
        <taxon>Bacteria</taxon>
        <taxon>Pseudomonadati</taxon>
        <taxon>Pseudomonadota</taxon>
        <taxon>Gammaproteobacteria</taxon>
        <taxon>Alteromonadales</taxon>
        <taxon>Shewanellaceae</taxon>
        <taxon>Shewanella</taxon>
    </lineage>
</organism>
<feature type="domain" description="DUF2059" evidence="2">
    <location>
        <begin position="92"/>
        <end position="145"/>
    </location>
</feature>
<feature type="signal peptide" evidence="1">
    <location>
        <begin position="1"/>
        <end position="24"/>
    </location>
</feature>
<feature type="chain" id="PRO_5045816193" evidence="1">
    <location>
        <begin position="25"/>
        <end position="170"/>
    </location>
</feature>
<protein>
    <submittedName>
        <fullName evidence="3">DUF2059 domain-containing protein</fullName>
    </submittedName>
</protein>